<protein>
    <submittedName>
        <fullName evidence="1">Uncharacterized protein</fullName>
    </submittedName>
</protein>
<dbReference type="Proteomes" id="UP000827872">
    <property type="component" value="Linkage Group LG16"/>
</dbReference>
<proteinExistence type="predicted"/>
<evidence type="ECO:0000313" key="2">
    <source>
        <dbReference type="Proteomes" id="UP000827872"/>
    </source>
</evidence>
<reference evidence="1" key="1">
    <citation type="submission" date="2021-08" db="EMBL/GenBank/DDBJ databases">
        <title>The first chromosome-level gecko genome reveals the dynamic sex chromosomes of Neotropical dwarf geckos (Sphaerodactylidae: Sphaerodactylus).</title>
        <authorList>
            <person name="Pinto B.J."/>
            <person name="Keating S.E."/>
            <person name="Gamble T."/>
        </authorList>
    </citation>
    <scope>NUCLEOTIDE SEQUENCE</scope>
    <source>
        <strain evidence="1">TG3544</strain>
    </source>
</reference>
<dbReference type="EMBL" id="CM037629">
    <property type="protein sequence ID" value="KAH7990606.1"/>
    <property type="molecule type" value="Genomic_DNA"/>
</dbReference>
<accession>A0ACB8EDE4</accession>
<keyword evidence="2" id="KW-1185">Reference proteome</keyword>
<name>A0ACB8EDE4_9SAUR</name>
<comment type="caution">
    <text evidence="1">The sequence shown here is derived from an EMBL/GenBank/DDBJ whole genome shotgun (WGS) entry which is preliminary data.</text>
</comment>
<evidence type="ECO:0000313" key="1">
    <source>
        <dbReference type="EMBL" id="KAH7990606.1"/>
    </source>
</evidence>
<gene>
    <name evidence="1" type="ORF">K3G42_009234</name>
</gene>
<sequence length="160" mass="18725">MRRKQWKLEMQSFAQQEDPTPAPPPHFFHFRNIQHLGCCLCKQANRNTKFSVTSVDALKVLMPLLSMATTQFPQAEFFLAVCGNREGSRESDYDLLRRSKQKQQFFFVCLLLHCKRDIAVPSPVWNCLTPVLPRPAQIRIKFHGHRRWATPSSEWPHTVY</sequence>
<organism evidence="1 2">
    <name type="scientific">Sphaerodactylus townsendi</name>
    <dbReference type="NCBI Taxonomy" id="933632"/>
    <lineage>
        <taxon>Eukaryota</taxon>
        <taxon>Metazoa</taxon>
        <taxon>Chordata</taxon>
        <taxon>Craniata</taxon>
        <taxon>Vertebrata</taxon>
        <taxon>Euteleostomi</taxon>
        <taxon>Lepidosauria</taxon>
        <taxon>Squamata</taxon>
        <taxon>Bifurcata</taxon>
        <taxon>Gekkota</taxon>
        <taxon>Sphaerodactylidae</taxon>
        <taxon>Sphaerodactylus</taxon>
    </lineage>
</organism>